<keyword evidence="7" id="KW-0482">Metalloprotease</keyword>
<protein>
    <submittedName>
        <fullName evidence="10">Uncharacterized protein</fullName>
    </submittedName>
</protein>
<dbReference type="AlphaFoldDB" id="A0A2V0NRT9"/>
<dbReference type="GO" id="GO:0016020">
    <property type="term" value="C:membrane"/>
    <property type="evidence" value="ECO:0007669"/>
    <property type="project" value="InterPro"/>
</dbReference>
<proteinExistence type="inferred from homology"/>
<organism evidence="10 11">
    <name type="scientific">Raphidocelis subcapitata</name>
    <dbReference type="NCBI Taxonomy" id="307507"/>
    <lineage>
        <taxon>Eukaryota</taxon>
        <taxon>Viridiplantae</taxon>
        <taxon>Chlorophyta</taxon>
        <taxon>core chlorophytes</taxon>
        <taxon>Chlorophyceae</taxon>
        <taxon>CS clade</taxon>
        <taxon>Sphaeropleales</taxon>
        <taxon>Selenastraceae</taxon>
        <taxon>Raphidocelis</taxon>
    </lineage>
</organism>
<dbReference type="GO" id="GO:0006508">
    <property type="term" value="P:proteolysis"/>
    <property type="evidence" value="ECO:0007669"/>
    <property type="project" value="UniProtKB-KW"/>
</dbReference>
<dbReference type="SUPFAM" id="SSF55486">
    <property type="entry name" value="Metalloproteases ('zincins'), catalytic domain"/>
    <property type="match status" value="1"/>
</dbReference>
<dbReference type="GO" id="GO:0004222">
    <property type="term" value="F:metalloendopeptidase activity"/>
    <property type="evidence" value="ECO:0007669"/>
    <property type="project" value="InterPro"/>
</dbReference>
<evidence type="ECO:0000256" key="6">
    <source>
        <dbReference type="ARBA" id="ARBA00022833"/>
    </source>
</evidence>
<dbReference type="EMBL" id="BDRX01000014">
    <property type="protein sequence ID" value="GBF90039.1"/>
    <property type="molecule type" value="Genomic_DNA"/>
</dbReference>
<evidence type="ECO:0000256" key="8">
    <source>
        <dbReference type="SAM" id="MobiDB-lite"/>
    </source>
</evidence>
<feature type="chain" id="PRO_5015965591" evidence="9">
    <location>
        <begin position="30"/>
        <end position="496"/>
    </location>
</feature>
<dbReference type="GO" id="GO:0046872">
    <property type="term" value="F:metal ion binding"/>
    <property type="evidence" value="ECO:0007669"/>
    <property type="project" value="UniProtKB-KW"/>
</dbReference>
<evidence type="ECO:0000256" key="3">
    <source>
        <dbReference type="ARBA" id="ARBA00022670"/>
    </source>
</evidence>
<dbReference type="InParanoid" id="A0A2V0NRT9"/>
<dbReference type="OrthoDB" id="48352at2759"/>
<dbReference type="Gene3D" id="3.90.132.10">
    <property type="entry name" value="Leishmanolysin , domain 2"/>
    <property type="match status" value="1"/>
</dbReference>
<dbReference type="Pfam" id="PF01457">
    <property type="entry name" value="Peptidase_M8"/>
    <property type="match status" value="1"/>
</dbReference>
<evidence type="ECO:0000256" key="4">
    <source>
        <dbReference type="ARBA" id="ARBA00022723"/>
    </source>
</evidence>
<dbReference type="Proteomes" id="UP000247498">
    <property type="component" value="Unassembled WGS sequence"/>
</dbReference>
<feature type="signal peptide" evidence="9">
    <location>
        <begin position="1"/>
        <end position="29"/>
    </location>
</feature>
<evidence type="ECO:0000256" key="7">
    <source>
        <dbReference type="ARBA" id="ARBA00023049"/>
    </source>
</evidence>
<feature type="region of interest" description="Disordered" evidence="8">
    <location>
        <begin position="454"/>
        <end position="496"/>
    </location>
</feature>
<evidence type="ECO:0000313" key="10">
    <source>
        <dbReference type="EMBL" id="GBF90039.1"/>
    </source>
</evidence>
<dbReference type="InterPro" id="IPR001577">
    <property type="entry name" value="Peptidase_M8"/>
</dbReference>
<evidence type="ECO:0000313" key="11">
    <source>
        <dbReference type="Proteomes" id="UP000247498"/>
    </source>
</evidence>
<comment type="similarity">
    <text evidence="2">Belongs to the peptidase M8 family.</text>
</comment>
<keyword evidence="6" id="KW-0862">Zinc</keyword>
<keyword evidence="11" id="KW-1185">Reference proteome</keyword>
<sequence length="496" mass="52799">MPPDGTPRLRRARPTSLLLIAACCAAVLAALSQAAADCQAASNYQFSYYSGTKSQACFRLSLAGNCSSDEPCCLKSKANIKKLLLVPNGANPACVSRRNLKLLKVAVDAAQIRSRPLKSNGQRVVNTGVRGSFSLDPLVCIDASAVPGCGTIKELCGDACSFRLTARGPSRGSGKRATCCVNAAASIGKFNLVTINVGTNTSLDAYFEAARVRWEKIMAVDLPDVDPNVYRGSGFEWWPGYSMTIDDVTIFYQLTKIDGKRNVLGRAGPRHLRNDYSETPITGLMEFDIDDLATLTPDQWRAVILHEMGHVLGIGIDYYWQYKHRCIPRCRPGSNADVFYTCANAAREFAALPGCGPNLPVETKAGVGSGCAHWQETTLNRELMTPYIEVTSLAMPISSVTIGALEDIYGPGSVDYTQADPWNCYAAISAGPEAPAMLEEGQVILLDPIPANAGSGGREGRRLRAADAAAASLGGGRGAEGTEEEQPGPARGAHGG</sequence>
<dbReference type="STRING" id="307507.A0A2V0NRT9"/>
<keyword evidence="4" id="KW-0479">Metal-binding</keyword>
<keyword evidence="5" id="KW-0378">Hydrolase</keyword>
<comment type="caution">
    <text evidence="10">The sequence shown here is derived from an EMBL/GenBank/DDBJ whole genome shotgun (WGS) entry which is preliminary data.</text>
</comment>
<evidence type="ECO:0000256" key="5">
    <source>
        <dbReference type="ARBA" id="ARBA00022801"/>
    </source>
</evidence>
<keyword evidence="9" id="KW-0732">Signal</keyword>
<evidence type="ECO:0000256" key="2">
    <source>
        <dbReference type="ARBA" id="ARBA00005860"/>
    </source>
</evidence>
<gene>
    <name evidence="10" type="ORF">Rsub_02747</name>
</gene>
<name>A0A2V0NRT9_9CHLO</name>
<reference evidence="10 11" key="1">
    <citation type="journal article" date="2018" name="Sci. Rep.">
        <title>Raphidocelis subcapitata (=Pseudokirchneriella subcapitata) provides an insight into genome evolution and environmental adaptations in the Sphaeropleales.</title>
        <authorList>
            <person name="Suzuki S."/>
            <person name="Yamaguchi H."/>
            <person name="Nakajima N."/>
            <person name="Kawachi M."/>
        </authorList>
    </citation>
    <scope>NUCLEOTIDE SEQUENCE [LARGE SCALE GENOMIC DNA]</scope>
    <source>
        <strain evidence="10 11">NIES-35</strain>
    </source>
</reference>
<evidence type="ECO:0000256" key="9">
    <source>
        <dbReference type="SAM" id="SignalP"/>
    </source>
</evidence>
<accession>A0A2V0NRT9</accession>
<keyword evidence="3" id="KW-0645">Protease</keyword>
<comment type="cofactor">
    <cofactor evidence="1">
        <name>Zn(2+)</name>
        <dbReference type="ChEBI" id="CHEBI:29105"/>
    </cofactor>
</comment>
<evidence type="ECO:0000256" key="1">
    <source>
        <dbReference type="ARBA" id="ARBA00001947"/>
    </source>
</evidence>
<dbReference type="GO" id="GO:0007155">
    <property type="term" value="P:cell adhesion"/>
    <property type="evidence" value="ECO:0007669"/>
    <property type="project" value="InterPro"/>
</dbReference>